<sequence>MSENRNDAGSGQPETQPAKPEEATQRVPDSGAPTQPLHGQYSPQSGQAAPGGQPFASPGNLPYGQQEEPAAPYGQQQPAGQQAPYGGDNSYGQQQGYPGTQQGYPGYGQQPSPYGYPNYQAPATNPGKTMGIVGLILSCLFFIPFASVVGVILSIVGFVQSRKAKLSNGPALAGIIVGAVVFVLTLLMTIAVFVFAADAAMTIVEACEANGPGEVYIDGEFIECPSDFEQSL</sequence>
<evidence type="ECO:0000256" key="2">
    <source>
        <dbReference type="SAM" id="Phobius"/>
    </source>
</evidence>
<keyword evidence="2" id="KW-0812">Transmembrane</keyword>
<name>A0A9X1SDD2_9MICC</name>
<organism evidence="3 4">
    <name type="scientific">Arthrobacter caoxuetaonis</name>
    <dbReference type="NCBI Taxonomy" id="2886935"/>
    <lineage>
        <taxon>Bacteria</taxon>
        <taxon>Bacillati</taxon>
        <taxon>Actinomycetota</taxon>
        <taxon>Actinomycetes</taxon>
        <taxon>Micrococcales</taxon>
        <taxon>Micrococcaceae</taxon>
        <taxon>Arthrobacter</taxon>
    </lineage>
</organism>
<accession>A0A9X1SDD2</accession>
<keyword evidence="4" id="KW-1185">Reference proteome</keyword>
<feature type="transmembrane region" description="Helical" evidence="2">
    <location>
        <begin position="171"/>
        <end position="197"/>
    </location>
</feature>
<evidence type="ECO:0000313" key="4">
    <source>
        <dbReference type="Proteomes" id="UP001139158"/>
    </source>
</evidence>
<evidence type="ECO:0000256" key="1">
    <source>
        <dbReference type="SAM" id="MobiDB-lite"/>
    </source>
</evidence>
<comment type="caution">
    <text evidence="3">The sequence shown here is derived from an EMBL/GenBank/DDBJ whole genome shotgun (WGS) entry which is preliminary data.</text>
</comment>
<keyword evidence="2" id="KW-0472">Membrane</keyword>
<gene>
    <name evidence="3" type="ORF">LJ757_17030</name>
</gene>
<feature type="transmembrane region" description="Helical" evidence="2">
    <location>
        <begin position="132"/>
        <end position="159"/>
    </location>
</feature>
<protein>
    <recommendedName>
        <fullName evidence="5">DUF4190 domain-containing protein</fullName>
    </recommendedName>
</protein>
<evidence type="ECO:0008006" key="5">
    <source>
        <dbReference type="Google" id="ProtNLM"/>
    </source>
</evidence>
<keyword evidence="2" id="KW-1133">Transmembrane helix</keyword>
<reference evidence="3" key="1">
    <citation type="submission" date="2021-10" db="EMBL/GenBank/DDBJ databases">
        <title>Novel species in genus Arthrobacter.</title>
        <authorList>
            <person name="Liu Y."/>
        </authorList>
    </citation>
    <scope>NUCLEOTIDE SEQUENCE</scope>
    <source>
        <strain evidence="3">Zg-Y453</strain>
    </source>
</reference>
<evidence type="ECO:0000313" key="3">
    <source>
        <dbReference type="EMBL" id="MCC3299500.1"/>
    </source>
</evidence>
<proteinExistence type="predicted"/>
<dbReference type="RefSeq" id="WP_227897487.1">
    <property type="nucleotide sequence ID" value="NZ_CP099466.1"/>
</dbReference>
<dbReference type="EMBL" id="JAJFZV010000019">
    <property type="protein sequence ID" value="MCC3299500.1"/>
    <property type="molecule type" value="Genomic_DNA"/>
</dbReference>
<dbReference type="Proteomes" id="UP001139158">
    <property type="component" value="Unassembled WGS sequence"/>
</dbReference>
<feature type="compositionally biased region" description="Low complexity" evidence="1">
    <location>
        <begin position="65"/>
        <end position="120"/>
    </location>
</feature>
<dbReference type="AlphaFoldDB" id="A0A9X1SDD2"/>
<feature type="region of interest" description="Disordered" evidence="1">
    <location>
        <begin position="1"/>
        <end position="120"/>
    </location>
</feature>